<comment type="caution">
    <text evidence="2">The sequence shown here is derived from an EMBL/GenBank/DDBJ whole genome shotgun (WGS) entry which is preliminary data.</text>
</comment>
<dbReference type="Gene3D" id="3.40.50.11900">
    <property type="match status" value="1"/>
</dbReference>
<dbReference type="PANTHER" id="PTHR30548">
    <property type="entry name" value="2-HYDROXYGLUTARYL-COA DEHYDRATASE, D-COMPONENT-RELATED"/>
    <property type="match status" value="1"/>
</dbReference>
<dbReference type="RefSeq" id="WP_347705663.1">
    <property type="nucleotide sequence ID" value="NZ_JBDPZD010000004.1"/>
</dbReference>
<reference evidence="2 3" key="1">
    <citation type="submission" date="2024-05" db="EMBL/GenBank/DDBJ databases">
        <title>Roseateles sp. DJS-2-20 16S ribosomal RNA gene Genome sequencing and assembly.</title>
        <authorList>
            <person name="Woo H."/>
        </authorList>
    </citation>
    <scope>NUCLEOTIDE SEQUENCE [LARGE SCALE GENOMIC DNA]</scope>
    <source>
        <strain evidence="2 3">DJS-2-20</strain>
    </source>
</reference>
<proteinExistence type="inferred from homology"/>
<protein>
    <submittedName>
        <fullName evidence="2">2-hydroxyacyl-CoA dehydratase family protein</fullName>
    </submittedName>
</protein>
<name>A0ABV0G554_9BURK</name>
<evidence type="ECO:0000256" key="1">
    <source>
        <dbReference type="ARBA" id="ARBA00005806"/>
    </source>
</evidence>
<dbReference type="Gene3D" id="3.40.50.11890">
    <property type="match status" value="1"/>
</dbReference>
<dbReference type="InterPro" id="IPR010327">
    <property type="entry name" value="FldB/FldC_alpha/beta"/>
</dbReference>
<comment type="similarity">
    <text evidence="1">Belongs to the FldB/FldC dehydratase alpha/beta subunit family.</text>
</comment>
<accession>A0ABV0G554</accession>
<evidence type="ECO:0000313" key="2">
    <source>
        <dbReference type="EMBL" id="MEO3692853.1"/>
    </source>
</evidence>
<dbReference type="Proteomes" id="UP001495147">
    <property type="component" value="Unassembled WGS sequence"/>
</dbReference>
<organism evidence="2 3">
    <name type="scientific">Roseateles paludis</name>
    <dbReference type="NCBI Taxonomy" id="3145238"/>
    <lineage>
        <taxon>Bacteria</taxon>
        <taxon>Pseudomonadati</taxon>
        <taxon>Pseudomonadota</taxon>
        <taxon>Betaproteobacteria</taxon>
        <taxon>Burkholderiales</taxon>
        <taxon>Sphaerotilaceae</taxon>
        <taxon>Roseateles</taxon>
    </lineage>
</organism>
<dbReference type="Gene3D" id="1.20.1270.370">
    <property type="match status" value="1"/>
</dbReference>
<evidence type="ECO:0000313" key="3">
    <source>
        <dbReference type="Proteomes" id="UP001495147"/>
    </source>
</evidence>
<gene>
    <name evidence="2" type="ORF">ABDJ85_15345</name>
</gene>
<keyword evidence="3" id="KW-1185">Reference proteome</keyword>
<dbReference type="EMBL" id="JBDPZD010000004">
    <property type="protein sequence ID" value="MEO3692853.1"/>
    <property type="molecule type" value="Genomic_DNA"/>
</dbReference>
<dbReference type="Pfam" id="PF06050">
    <property type="entry name" value="HGD-D"/>
    <property type="match status" value="1"/>
</dbReference>
<sequence length="382" mass="41906">MTHAEFAPLAAAYADRLALLRSAKAAGSRVVGYVGNTVPVELIRAAGCVPLRIAPLPMLTTVADVYIEPIADPDVRWIFELYCTGALDALDLLVIPRSTESQHKLFLSIREALRTGVVSAGPELWLYDIPHTQRASSAAYGLDRTRALADRLGTLVGQPVSDARLRHAIAEGNQRRQLLAQLQAQRWTEPCSGAEGLVASSAWRFMHPAEAEPALLQWLHTGGPERLPTGPGLLVRGVPLEHSALHRLVEQLGARIVAEDDDWGARAGAPLISTVLPPLQAVFEYYWRDVPCVRIQPPDDRWFHAALQQPAVQGVIFHLPEPDDIYGWSYPPDAAIVARAGLPHLVVRHDVRDERHLGAIQRELQSFIESLRAKTPAAHSPT</sequence>
<dbReference type="PANTHER" id="PTHR30548:SF1">
    <property type="entry name" value="DEHYDRATASE SUBUNIT MJ0007-RELATED"/>
    <property type="match status" value="1"/>
</dbReference>